<dbReference type="SUPFAM" id="SSF53474">
    <property type="entry name" value="alpha/beta-Hydrolases"/>
    <property type="match status" value="1"/>
</dbReference>
<dbReference type="Pfam" id="PF08386">
    <property type="entry name" value="Abhydrolase_4"/>
    <property type="match status" value="1"/>
</dbReference>
<feature type="compositionally biased region" description="Pro residues" evidence="3">
    <location>
        <begin position="14"/>
        <end position="25"/>
    </location>
</feature>
<dbReference type="Gene3D" id="3.40.50.1820">
    <property type="entry name" value="alpha/beta hydrolase"/>
    <property type="match status" value="1"/>
</dbReference>
<organism evidence="5 6">
    <name type="scientific">Aspergillus homomorphus (strain CBS 101889)</name>
    <dbReference type="NCBI Taxonomy" id="1450537"/>
    <lineage>
        <taxon>Eukaryota</taxon>
        <taxon>Fungi</taxon>
        <taxon>Dikarya</taxon>
        <taxon>Ascomycota</taxon>
        <taxon>Pezizomycotina</taxon>
        <taxon>Eurotiomycetes</taxon>
        <taxon>Eurotiomycetidae</taxon>
        <taxon>Eurotiales</taxon>
        <taxon>Aspergillaceae</taxon>
        <taxon>Aspergillus</taxon>
        <taxon>Aspergillus subgen. Circumdati</taxon>
    </lineage>
</organism>
<sequence length="608" mass="66773">MPPSWKIHDYTPLPQSPDPSSPPRRPQSIKRAIHAVITPTEQLIYHPCFDGYQCARLELPMDWNRTDGQGAKIALAVTKLPDKVPVTDPRYGGPVFLNPGGPGNSEVAMVLNRGKYIQTAVDSAQAPNEPEESRNAGPKYFDIVSFNPRGINNTTPVFSCFRDTAARQAWKLQTEAEGILGSSEGAFDTHWARHEALGLTCTQLQSTGDGMEEAGERETDRILANARKWGSRVDSDAVEAIRLRNRWVPGHEQLQYWGISYGTALGATFAAMQPHRIKRAVIDGVCDADDYYAGAWLTNLQDADAAWRSFFELCSAVGPIVCPFARKGEDVTEAMGRYAKLLATLKSDPVSAPASGERGPDVTTYSDVKTLVLNAVYTPMESFEQVARLLTDLEQRNGSAFADYKYQAQGGGPKPCVVPGENRDDAQTSILCSDMTDIGKTSKDGLRSYWHTLQNQSETLGDSWTEIRFSCIQWKARPKWRFEGPIAGSTSYPVSFVGNAYDPVTPLRNAITMAERFPGSAVLQQNSVGHCSLSGPSLCTGKVTREYFQAGDLPRHGKVCEVDEKPFHVPGLQRRSSLPAADLALMSALRSLAHDEGFAQKSPMRGFF</sequence>
<dbReference type="RefSeq" id="XP_025550159.1">
    <property type="nucleotide sequence ID" value="XM_025697740.1"/>
</dbReference>
<accession>A0A395HUE1</accession>
<dbReference type="AlphaFoldDB" id="A0A395HUE1"/>
<dbReference type="PANTHER" id="PTHR43248:SF25">
    <property type="entry name" value="AB HYDROLASE-1 DOMAIN-CONTAINING PROTEIN-RELATED"/>
    <property type="match status" value="1"/>
</dbReference>
<dbReference type="VEuPathDB" id="FungiDB:BO97DRAFT_435595"/>
<dbReference type="InterPro" id="IPR029058">
    <property type="entry name" value="AB_hydrolase_fold"/>
</dbReference>
<gene>
    <name evidence="5" type="ORF">BO97DRAFT_435595</name>
</gene>
<protein>
    <recommendedName>
        <fullName evidence="4">Peptidase S33 tripeptidyl aminopeptidase-like C-terminal domain-containing protein</fullName>
    </recommendedName>
</protein>
<reference evidence="5 6" key="1">
    <citation type="submission" date="2018-02" db="EMBL/GenBank/DDBJ databases">
        <title>The genomes of Aspergillus section Nigri reveals drivers in fungal speciation.</title>
        <authorList>
            <consortium name="DOE Joint Genome Institute"/>
            <person name="Vesth T.C."/>
            <person name="Nybo J."/>
            <person name="Theobald S."/>
            <person name="Brandl J."/>
            <person name="Frisvad J.C."/>
            <person name="Nielsen K.F."/>
            <person name="Lyhne E.K."/>
            <person name="Kogle M.E."/>
            <person name="Kuo A."/>
            <person name="Riley R."/>
            <person name="Clum A."/>
            <person name="Nolan M."/>
            <person name="Lipzen A."/>
            <person name="Salamov A."/>
            <person name="Henrissat B."/>
            <person name="Wiebenga A."/>
            <person name="De vries R.P."/>
            <person name="Grigoriev I.V."/>
            <person name="Mortensen U.H."/>
            <person name="Andersen M.R."/>
            <person name="Baker S.E."/>
        </authorList>
    </citation>
    <scope>NUCLEOTIDE SEQUENCE [LARGE SCALE GENOMIC DNA]</scope>
    <source>
        <strain evidence="5 6">CBS 101889</strain>
    </source>
</reference>
<dbReference type="GO" id="GO:0016787">
    <property type="term" value="F:hydrolase activity"/>
    <property type="evidence" value="ECO:0007669"/>
    <property type="project" value="UniProtKB-KW"/>
</dbReference>
<dbReference type="PANTHER" id="PTHR43248">
    <property type="entry name" value="2-SUCCINYL-6-HYDROXY-2,4-CYCLOHEXADIENE-1-CARBOXYLATE SYNTHASE"/>
    <property type="match status" value="1"/>
</dbReference>
<dbReference type="OrthoDB" id="425534at2759"/>
<dbReference type="STRING" id="1450537.A0A395HUE1"/>
<dbReference type="Proteomes" id="UP000248961">
    <property type="component" value="Unassembled WGS sequence"/>
</dbReference>
<evidence type="ECO:0000313" key="6">
    <source>
        <dbReference type="Proteomes" id="UP000248961"/>
    </source>
</evidence>
<evidence type="ECO:0000256" key="3">
    <source>
        <dbReference type="SAM" id="MobiDB-lite"/>
    </source>
</evidence>
<evidence type="ECO:0000313" key="5">
    <source>
        <dbReference type="EMBL" id="RAL11005.1"/>
    </source>
</evidence>
<proteinExistence type="inferred from homology"/>
<name>A0A395HUE1_ASPHC</name>
<dbReference type="EMBL" id="KZ824291">
    <property type="protein sequence ID" value="RAL11005.1"/>
    <property type="molecule type" value="Genomic_DNA"/>
</dbReference>
<dbReference type="GeneID" id="37202029"/>
<evidence type="ECO:0000256" key="2">
    <source>
        <dbReference type="ARBA" id="ARBA00022801"/>
    </source>
</evidence>
<dbReference type="InterPro" id="IPR013595">
    <property type="entry name" value="Pept_S33_TAP-like_C"/>
</dbReference>
<feature type="domain" description="Peptidase S33 tripeptidyl aminopeptidase-like C-terminal" evidence="4">
    <location>
        <begin position="460"/>
        <end position="560"/>
    </location>
</feature>
<keyword evidence="6" id="KW-1185">Reference proteome</keyword>
<evidence type="ECO:0000259" key="4">
    <source>
        <dbReference type="Pfam" id="PF08386"/>
    </source>
</evidence>
<comment type="similarity">
    <text evidence="1">Belongs to the peptidase S33 family.</text>
</comment>
<dbReference type="InterPro" id="IPR051601">
    <property type="entry name" value="Serine_prot/Carboxylest_S33"/>
</dbReference>
<feature type="region of interest" description="Disordered" evidence="3">
    <location>
        <begin position="1"/>
        <end position="27"/>
    </location>
</feature>
<keyword evidence="2" id="KW-0378">Hydrolase</keyword>
<evidence type="ECO:0000256" key="1">
    <source>
        <dbReference type="ARBA" id="ARBA00010088"/>
    </source>
</evidence>